<feature type="transmembrane region" description="Helical" evidence="20">
    <location>
        <begin position="6"/>
        <end position="25"/>
    </location>
</feature>
<dbReference type="PANTHER" id="PTHR10571">
    <property type="entry name" value="UDP-N-ACETYLGLUCOSAMINE--DOLICHYL-PHOSPHATE N-ACETYLGLUCOSAMINEPHOSPHOTRANSFERASE"/>
    <property type="match status" value="1"/>
</dbReference>
<evidence type="ECO:0000256" key="2">
    <source>
        <dbReference type="ARBA" id="ARBA00004477"/>
    </source>
</evidence>
<name>A0A6G0TPA5_APHGL</name>
<dbReference type="PRINTS" id="PR00190">
    <property type="entry name" value="ACTIN"/>
</dbReference>
<dbReference type="FunFam" id="3.30.420.40:FF:000375">
    <property type="entry name" value="Actin-related protein 8"/>
    <property type="match status" value="1"/>
</dbReference>
<dbReference type="Gene3D" id="3.90.640.10">
    <property type="entry name" value="Actin, Chain A, domain 4"/>
    <property type="match status" value="1"/>
</dbReference>
<dbReference type="Gene3D" id="3.30.420.40">
    <property type="match status" value="2"/>
</dbReference>
<feature type="transmembrane region" description="Helical" evidence="20">
    <location>
        <begin position="247"/>
        <end position="271"/>
    </location>
</feature>
<dbReference type="EC" id="2.7.8.15" evidence="5"/>
<dbReference type="OrthoDB" id="10262326at2759"/>
<sequence length="723" mass="80739">METLYLIIINVILSVFAFFCTYNIIPHLKSMFISANLYGKDLNKKSDNKIPEAFGVVTGCTFLITIFLLIPLIFGRHMLQNDTTLFPHSEFVEMLAALLSICCMLLLGFADDVLNLRWRHKLLLPTIASLPLLVVYYINFNSTTIIVPKPFRDIFGISVNLGLLYYVYMGMLAVFCTNAINILAGINGLETGQSLIIAISILIFNVIELSGDCVQAHLFSLHFIIPFISVTFALYPSEVFVGDTYCYFAGMTFAVVGILGHFSKTMLLFFLPQIFNFLYSTPQLFHFINCPRHRIPSGMLYGGDEIGALVFDLGSQSFRIGYAQEDTPKAEIPAVVGVSSDGTADTSMLEPGAKQGNRINENTKHFIDINSLCVPRKGMEVVSYMKDGMIDDWDLFEKILDYSYSKCLQTESQYHPVLFTESPLNIRSKREKLVELMFEKYNVPATFLGKNAVLAAFSCGRSTGIVVDSGATHTSAIPVHDGYVIPSAIVKSPLGGDFISMQCRQFLKENEIEVVPHYMVAQKEQVKEKEKPVWTKKHTLPEVTTSWHNYMCKGVIQDLKHSILQVSESPYDERIISALPTSHFEFPNGYNQEFGNERFKIPEALFDPSASMGGSMLGVSHIVTTSVGMCDVDVRPALYNNVIVTGGNSFLQGFPERLNRDLSARIPASMRLKLIAPNGSTERRFGAWIGGSILASIGTFQQMWISHQEFKEGGKSQIDRKCP</sequence>
<dbReference type="SUPFAM" id="SSF53067">
    <property type="entry name" value="Actin-like ATPase domain"/>
    <property type="match status" value="2"/>
</dbReference>
<evidence type="ECO:0000256" key="12">
    <source>
        <dbReference type="ARBA" id="ARBA00022842"/>
    </source>
</evidence>
<dbReference type="GO" id="GO:0006488">
    <property type="term" value="P:dolichol-linked oligosaccharide biosynthetic process"/>
    <property type="evidence" value="ECO:0007669"/>
    <property type="project" value="InterPro"/>
</dbReference>
<comment type="function">
    <text evidence="17">UDP-N-acetylglucosamine--dolichyl-phosphate N-acetylglucosaminephosphotransferase that operates in the biosynthetic pathway of dolichol-linked oligosaccharides, the glycan precursors employed in protein asparagine (N)-glycosylation. The assembly of dolichol-linked oligosaccharides begins on the cytosolic side of the endoplasmic reticulum membrane and finishes in its lumen. The sequential addition of sugars to dolichol pyrophosphate produces dolichol-linked oligosaccharides containing fourteen sugars, including two GlcNAcs, nine mannoses and three glucoses. Once assembled, the oligosaccharide is transferred from the lipid to nascent proteins by oligosaccharyltransferases. Catalyzes the initial step of dolichol-linked oligosaccharide biosynthesis, transfering GlcNAc-1-P from cytosolic UDP-GlcNAc onto the carrier lipid dolichyl phosphate (P-dolichol), yielding GlcNAc-P-P-dolichol embedded in the cytoplasmic leaflet of the endoplasmic reticulum membrane.</text>
</comment>
<keyword evidence="22" id="KW-1185">Reference proteome</keyword>
<evidence type="ECO:0000256" key="5">
    <source>
        <dbReference type="ARBA" id="ARBA00013225"/>
    </source>
</evidence>
<evidence type="ECO:0000256" key="9">
    <source>
        <dbReference type="ARBA" id="ARBA00022692"/>
    </source>
</evidence>
<evidence type="ECO:0000256" key="13">
    <source>
        <dbReference type="ARBA" id="ARBA00022989"/>
    </source>
</evidence>
<dbReference type="Pfam" id="PF00022">
    <property type="entry name" value="Actin"/>
    <property type="match status" value="1"/>
</dbReference>
<comment type="catalytic activity">
    <reaction evidence="18">
        <text>a di-trans,poly-cis-dolichyl phosphate + UDP-N-acetyl-alpha-D-glucosamine = an N-acetyl-alpha-D-glucosaminyl-diphospho-di-trans,poly-cis-dolichol + UMP</text>
        <dbReference type="Rhea" id="RHEA:13289"/>
        <dbReference type="Rhea" id="RHEA-COMP:19498"/>
        <dbReference type="Rhea" id="RHEA-COMP:19507"/>
        <dbReference type="ChEBI" id="CHEBI:57683"/>
        <dbReference type="ChEBI" id="CHEBI:57705"/>
        <dbReference type="ChEBI" id="CHEBI:57865"/>
        <dbReference type="ChEBI" id="CHEBI:58427"/>
        <dbReference type="EC" id="2.7.8.15"/>
    </reaction>
    <physiologicalReaction direction="left-to-right" evidence="18">
        <dbReference type="Rhea" id="RHEA:13290"/>
    </physiologicalReaction>
</comment>
<evidence type="ECO:0000256" key="19">
    <source>
        <dbReference type="RuleBase" id="RU000487"/>
    </source>
</evidence>
<accession>A0A6G0TPA5</accession>
<comment type="subcellular location">
    <subcellularLocation>
        <location evidence="2">Endoplasmic reticulum membrane</location>
        <topology evidence="2">Multi-pass membrane protein</topology>
    </subcellularLocation>
</comment>
<dbReference type="FunFam" id="3.30.420.40:FF:000502">
    <property type="entry name" value="Actin-Related Proteins"/>
    <property type="match status" value="1"/>
</dbReference>
<feature type="transmembrane region" description="Helical" evidence="20">
    <location>
        <begin position="94"/>
        <end position="110"/>
    </location>
</feature>
<keyword evidence="11" id="KW-0256">Endoplasmic reticulum</keyword>
<organism evidence="21 22">
    <name type="scientific">Aphis glycines</name>
    <name type="common">Soybean aphid</name>
    <dbReference type="NCBI Taxonomy" id="307491"/>
    <lineage>
        <taxon>Eukaryota</taxon>
        <taxon>Metazoa</taxon>
        <taxon>Ecdysozoa</taxon>
        <taxon>Arthropoda</taxon>
        <taxon>Hexapoda</taxon>
        <taxon>Insecta</taxon>
        <taxon>Pterygota</taxon>
        <taxon>Neoptera</taxon>
        <taxon>Paraneoptera</taxon>
        <taxon>Hemiptera</taxon>
        <taxon>Sternorrhyncha</taxon>
        <taxon>Aphidomorpha</taxon>
        <taxon>Aphidoidea</taxon>
        <taxon>Aphididae</taxon>
        <taxon>Aphidini</taxon>
        <taxon>Aphis</taxon>
        <taxon>Aphis</taxon>
    </lineage>
</organism>
<dbReference type="GO" id="GO:0016757">
    <property type="term" value="F:glycosyltransferase activity"/>
    <property type="evidence" value="ECO:0007669"/>
    <property type="project" value="UniProtKB-KW"/>
</dbReference>
<evidence type="ECO:0000256" key="17">
    <source>
        <dbReference type="ARBA" id="ARBA00044717"/>
    </source>
</evidence>
<keyword evidence="13 20" id="KW-1133">Transmembrane helix</keyword>
<evidence type="ECO:0000313" key="22">
    <source>
        <dbReference type="Proteomes" id="UP000475862"/>
    </source>
</evidence>
<feature type="transmembrane region" description="Helical" evidence="20">
    <location>
        <begin position="53"/>
        <end position="74"/>
    </location>
</feature>
<reference evidence="21 22" key="1">
    <citation type="submission" date="2019-08" db="EMBL/GenBank/DDBJ databases">
        <title>The genome of the soybean aphid Biotype 1, its phylome, world population structure and adaptation to the North American continent.</title>
        <authorList>
            <person name="Giordano R."/>
            <person name="Donthu R.K."/>
            <person name="Hernandez A.G."/>
            <person name="Wright C.L."/>
            <person name="Zimin A.V."/>
        </authorList>
    </citation>
    <scope>NUCLEOTIDE SEQUENCE [LARGE SCALE GENOMIC DNA]</scope>
    <source>
        <tissue evidence="21">Whole aphids</tissue>
    </source>
</reference>
<dbReference type="UniPathway" id="UPA00378"/>
<evidence type="ECO:0000256" key="14">
    <source>
        <dbReference type="ARBA" id="ARBA00023136"/>
    </source>
</evidence>
<dbReference type="GO" id="GO:0005789">
    <property type="term" value="C:endoplasmic reticulum membrane"/>
    <property type="evidence" value="ECO:0007669"/>
    <property type="project" value="UniProtKB-SubCell"/>
</dbReference>
<dbReference type="GO" id="GO:0003975">
    <property type="term" value="F:UDP-N-acetylglucosamine-dolichyl-phosphate N-acetylglucosaminephosphotransferase activity"/>
    <property type="evidence" value="ECO:0007669"/>
    <property type="project" value="UniProtKB-EC"/>
</dbReference>
<evidence type="ECO:0000256" key="1">
    <source>
        <dbReference type="ARBA" id="ARBA00001946"/>
    </source>
</evidence>
<dbReference type="Pfam" id="PF00953">
    <property type="entry name" value="Glycos_transf_4"/>
    <property type="match status" value="1"/>
</dbReference>
<keyword evidence="8" id="KW-0808">Transferase</keyword>
<keyword evidence="7" id="KW-0328">Glycosyltransferase</keyword>
<evidence type="ECO:0000256" key="16">
    <source>
        <dbReference type="ARBA" id="ARBA00033238"/>
    </source>
</evidence>
<evidence type="ECO:0000256" key="8">
    <source>
        <dbReference type="ARBA" id="ARBA00022679"/>
    </source>
</evidence>
<dbReference type="CDD" id="cd13395">
    <property type="entry name" value="ASKHA_NBD_Arp4_ACTL6-like"/>
    <property type="match status" value="1"/>
</dbReference>
<dbReference type="AlphaFoldDB" id="A0A6G0TPA5"/>
<keyword evidence="10" id="KW-0479">Metal-binding</keyword>
<evidence type="ECO:0000256" key="6">
    <source>
        <dbReference type="ARBA" id="ARBA00017659"/>
    </source>
</evidence>
<comment type="cofactor">
    <cofactor evidence="1">
        <name>Mg(2+)</name>
        <dbReference type="ChEBI" id="CHEBI:18420"/>
    </cofactor>
</comment>
<dbReference type="Gene3D" id="2.30.36.70">
    <property type="entry name" value="Actin, Chain A, domain 2"/>
    <property type="match status" value="1"/>
</dbReference>
<keyword evidence="12" id="KW-0460">Magnesium</keyword>
<evidence type="ECO:0000256" key="20">
    <source>
        <dbReference type="SAM" id="Phobius"/>
    </source>
</evidence>
<feature type="transmembrane region" description="Helical" evidence="20">
    <location>
        <begin position="163"/>
        <end position="183"/>
    </location>
</feature>
<evidence type="ECO:0000256" key="10">
    <source>
        <dbReference type="ARBA" id="ARBA00022723"/>
    </source>
</evidence>
<evidence type="ECO:0000256" key="11">
    <source>
        <dbReference type="ARBA" id="ARBA00022824"/>
    </source>
</evidence>
<feature type="transmembrane region" description="Helical" evidence="20">
    <location>
        <begin position="217"/>
        <end position="235"/>
    </location>
</feature>
<comment type="similarity">
    <text evidence="19">Belongs to the actin family.</text>
</comment>
<keyword evidence="14 20" id="KW-0472">Membrane</keyword>
<keyword evidence="9 20" id="KW-0812">Transmembrane</keyword>
<dbReference type="CDD" id="cd06855">
    <property type="entry name" value="GT_GPT_euk"/>
    <property type="match status" value="1"/>
</dbReference>
<evidence type="ECO:0000256" key="18">
    <source>
        <dbReference type="ARBA" id="ARBA00045078"/>
    </source>
</evidence>
<dbReference type="InterPro" id="IPR043129">
    <property type="entry name" value="ATPase_NBD"/>
</dbReference>
<gene>
    <name evidence="21" type="ORF">AGLY_007140</name>
</gene>
<protein>
    <recommendedName>
        <fullName evidence="6">UDP-N-acetylglucosamine--dolichyl-phosphate N-acetylglucosaminephosphotransferase</fullName>
        <ecNumber evidence="5">2.7.8.15</ecNumber>
    </recommendedName>
    <alternativeName>
        <fullName evidence="15">GlcNAc-1-P transferase</fullName>
    </alternativeName>
    <alternativeName>
        <fullName evidence="16">N-acetylglucosamine-1-phosphate transferase</fullName>
    </alternativeName>
</protein>
<evidence type="ECO:0000313" key="21">
    <source>
        <dbReference type="EMBL" id="KAE9536351.1"/>
    </source>
</evidence>
<comment type="pathway">
    <text evidence="3">Protein modification; protein glycosylation.</text>
</comment>
<dbReference type="InterPro" id="IPR000715">
    <property type="entry name" value="Glycosyl_transferase_4"/>
</dbReference>
<dbReference type="FunFam" id="3.90.640.10:FF:000009">
    <property type="entry name" value="Actin-like 6A, isoform CRA_a"/>
    <property type="match status" value="1"/>
</dbReference>
<evidence type="ECO:0000256" key="3">
    <source>
        <dbReference type="ARBA" id="ARBA00004922"/>
    </source>
</evidence>
<dbReference type="InterPro" id="IPR033895">
    <property type="entry name" value="GPT"/>
</dbReference>
<proteinExistence type="inferred from homology"/>
<comment type="similarity">
    <text evidence="4">Belongs to the glycosyltransferase 4 family.</text>
</comment>
<evidence type="ECO:0000256" key="15">
    <source>
        <dbReference type="ARBA" id="ARBA00029567"/>
    </source>
</evidence>
<dbReference type="EMBL" id="VYZN01000023">
    <property type="protein sequence ID" value="KAE9536351.1"/>
    <property type="molecule type" value="Genomic_DNA"/>
</dbReference>
<dbReference type="GO" id="GO:0046872">
    <property type="term" value="F:metal ion binding"/>
    <property type="evidence" value="ECO:0007669"/>
    <property type="project" value="UniProtKB-KW"/>
</dbReference>
<feature type="transmembrane region" description="Helical" evidence="20">
    <location>
        <begin position="122"/>
        <end position="140"/>
    </location>
</feature>
<dbReference type="PANTHER" id="PTHR10571:SF0">
    <property type="entry name" value="UDP-N-ACETYLGLUCOSAMINE--DOLICHYL-PHOSPHATE N-ACETYLGLUCOSAMINEPHOSPHOTRANSFERASE"/>
    <property type="match status" value="1"/>
</dbReference>
<evidence type="ECO:0000256" key="7">
    <source>
        <dbReference type="ARBA" id="ARBA00022676"/>
    </source>
</evidence>
<dbReference type="InterPro" id="IPR004000">
    <property type="entry name" value="Actin"/>
</dbReference>
<dbReference type="Proteomes" id="UP000475862">
    <property type="component" value="Unassembled WGS sequence"/>
</dbReference>
<dbReference type="SMART" id="SM00268">
    <property type="entry name" value="ACTIN"/>
    <property type="match status" value="1"/>
</dbReference>
<evidence type="ECO:0000256" key="4">
    <source>
        <dbReference type="ARBA" id="ARBA00009317"/>
    </source>
</evidence>
<comment type="caution">
    <text evidence="21">The sequence shown here is derived from an EMBL/GenBank/DDBJ whole genome shotgun (WGS) entry which is preliminary data.</text>
</comment>